<protein>
    <submittedName>
        <fullName evidence="2">Uncharacterized protein</fullName>
    </submittedName>
</protein>
<dbReference type="EMBL" id="WIGN01000001">
    <property type="protein sequence ID" value="KAF6821689.1"/>
    <property type="molecule type" value="Genomic_DNA"/>
</dbReference>
<keyword evidence="3" id="KW-1185">Reference proteome</keyword>
<name>A0A8H6N677_9PEZI</name>
<reference evidence="2 3" key="1">
    <citation type="journal article" date="2020" name="Phytopathology">
        <title>Genome Sequence Resources of Colletotrichum truncatum, C. plurivorum, C. musicola, and C. sojae: Four Species Pathogenic to Soybean (Glycine max).</title>
        <authorList>
            <person name="Rogerio F."/>
            <person name="Boufleur T.R."/>
            <person name="Ciampi-Guillardi M."/>
            <person name="Sukno S.A."/>
            <person name="Thon M.R."/>
            <person name="Massola Junior N.S."/>
            <person name="Baroncelli R."/>
        </authorList>
    </citation>
    <scope>NUCLEOTIDE SEQUENCE [LARGE SCALE GENOMIC DNA]</scope>
    <source>
        <strain evidence="2 3">LFN0009</strain>
    </source>
</reference>
<keyword evidence="1" id="KW-0472">Membrane</keyword>
<dbReference type="Proteomes" id="UP000652219">
    <property type="component" value="Unassembled WGS sequence"/>
</dbReference>
<comment type="caution">
    <text evidence="2">The sequence shown here is derived from an EMBL/GenBank/DDBJ whole genome shotgun (WGS) entry which is preliminary data.</text>
</comment>
<accession>A0A8H6N677</accession>
<gene>
    <name evidence="2" type="ORF">CSOJ01_00192</name>
</gene>
<sequence length="76" mass="8433">MTGSEPFSYTDYVVAMDVCCMEYGACFRSSAPPQSVPREVDISRFRAALCLASLLLLLLLRFELAVLTTLQLPELV</sequence>
<organism evidence="2 3">
    <name type="scientific">Colletotrichum sojae</name>
    <dbReference type="NCBI Taxonomy" id="2175907"/>
    <lineage>
        <taxon>Eukaryota</taxon>
        <taxon>Fungi</taxon>
        <taxon>Dikarya</taxon>
        <taxon>Ascomycota</taxon>
        <taxon>Pezizomycotina</taxon>
        <taxon>Sordariomycetes</taxon>
        <taxon>Hypocreomycetidae</taxon>
        <taxon>Glomerellales</taxon>
        <taxon>Glomerellaceae</taxon>
        <taxon>Colletotrichum</taxon>
        <taxon>Colletotrichum orchidearum species complex</taxon>
    </lineage>
</organism>
<evidence type="ECO:0000313" key="3">
    <source>
        <dbReference type="Proteomes" id="UP000652219"/>
    </source>
</evidence>
<keyword evidence="1" id="KW-1133">Transmembrane helix</keyword>
<dbReference type="AlphaFoldDB" id="A0A8H6N677"/>
<keyword evidence="1" id="KW-0812">Transmembrane</keyword>
<feature type="transmembrane region" description="Helical" evidence="1">
    <location>
        <begin position="47"/>
        <end position="70"/>
    </location>
</feature>
<evidence type="ECO:0000313" key="2">
    <source>
        <dbReference type="EMBL" id="KAF6821689.1"/>
    </source>
</evidence>
<proteinExistence type="predicted"/>
<evidence type="ECO:0000256" key="1">
    <source>
        <dbReference type="SAM" id="Phobius"/>
    </source>
</evidence>